<protein>
    <submittedName>
        <fullName evidence="2">Alpha/beta fold hydrolase</fullName>
    </submittedName>
</protein>
<organism evidence="2 3">
    <name type="scientific">Brucella anthropi</name>
    <name type="common">Ochrobactrum anthropi</name>
    <dbReference type="NCBI Taxonomy" id="529"/>
    <lineage>
        <taxon>Bacteria</taxon>
        <taxon>Pseudomonadati</taxon>
        <taxon>Pseudomonadota</taxon>
        <taxon>Alphaproteobacteria</taxon>
        <taxon>Hyphomicrobiales</taxon>
        <taxon>Brucellaceae</taxon>
        <taxon>Brucella/Ochrobactrum group</taxon>
        <taxon>Brucella</taxon>
    </lineage>
</organism>
<name>A0A8I0T8X2_BRUAN</name>
<dbReference type="GO" id="GO:0046464">
    <property type="term" value="P:acylglycerol catabolic process"/>
    <property type="evidence" value="ECO:0007669"/>
    <property type="project" value="TreeGrafter"/>
</dbReference>
<dbReference type="SUPFAM" id="SSF53474">
    <property type="entry name" value="alpha/beta-Hydrolases"/>
    <property type="match status" value="1"/>
</dbReference>
<dbReference type="InterPro" id="IPR050266">
    <property type="entry name" value="AB_hydrolase_sf"/>
</dbReference>
<sequence>MTSGRDRLVDSLYSVVENPDHLGVLFENLSGYCQFSAPSKDAKMAGTPSRTIKRVLENLKIHFDRASSLMDLAGRGVEGMTHEPSMASVEIDLLVGADGRVVSANTDATAQLALRAGDRIFALNAEAGDLARLRVKLRSMSGCRRDEILMAVPAYDCFGKRCLLAFTPVQIADGPLCARVSKIELDWSAVAGGAISRTFGLTDIELGILRAICQGHTLADHARERNRSLATVRTQAKLLFEKTGAHSQVELVRMFAAFSQKSTAGPIDFVPPRSAQTCSRRTMIDLPDGRTAQVDMAGSPHGTPVLFLHGVLSGTGIPEQMDLYLKQTGIRLIAPLRPGFGQSTNVGCEPNLFAETYVSDIAAILDRLSIDEVRVLGHRTGAAYAIACAEFLPSRVSRVFIVSATLPHSSATAVHDNPSWQSMFAQTALYAPSALTVLAKGAAQLAHAQRLDRVLTGLYGGAEVDADTIVRPEIFRTLEYGFHAAFAQGTLGYERDLRVAVGDWCDGHFLEASNDVTFIHGSCDPVTSPDLIRQLCSSGGHLDLTCVQGAGQLLLYQHTPLVLDIVGGRSLH</sequence>
<dbReference type="PANTHER" id="PTHR43798">
    <property type="entry name" value="MONOACYLGLYCEROL LIPASE"/>
    <property type="match status" value="1"/>
</dbReference>
<evidence type="ECO:0000313" key="3">
    <source>
        <dbReference type="Proteomes" id="UP000642265"/>
    </source>
</evidence>
<dbReference type="InterPro" id="IPR029058">
    <property type="entry name" value="AB_hydrolase_fold"/>
</dbReference>
<dbReference type="InterPro" id="IPR000073">
    <property type="entry name" value="AB_hydrolase_1"/>
</dbReference>
<dbReference type="Pfam" id="PF00561">
    <property type="entry name" value="Abhydrolase_1"/>
    <property type="match status" value="1"/>
</dbReference>
<accession>A0A8I0T8X2</accession>
<proteinExistence type="predicted"/>
<dbReference type="GO" id="GO:0016020">
    <property type="term" value="C:membrane"/>
    <property type="evidence" value="ECO:0007669"/>
    <property type="project" value="TreeGrafter"/>
</dbReference>
<dbReference type="PANTHER" id="PTHR43798:SF33">
    <property type="entry name" value="HYDROLASE, PUTATIVE (AFU_ORTHOLOGUE AFUA_2G14860)-RELATED"/>
    <property type="match status" value="1"/>
</dbReference>
<dbReference type="GO" id="GO:0003677">
    <property type="term" value="F:DNA binding"/>
    <property type="evidence" value="ECO:0007669"/>
    <property type="project" value="InterPro"/>
</dbReference>
<dbReference type="SMART" id="SM00421">
    <property type="entry name" value="HTH_LUXR"/>
    <property type="match status" value="1"/>
</dbReference>
<comment type="caution">
    <text evidence="2">The sequence shown here is derived from an EMBL/GenBank/DDBJ whole genome shotgun (WGS) entry which is preliminary data.</text>
</comment>
<dbReference type="Gene3D" id="1.10.10.10">
    <property type="entry name" value="Winged helix-like DNA-binding domain superfamily/Winged helix DNA-binding domain"/>
    <property type="match status" value="1"/>
</dbReference>
<dbReference type="Gene3D" id="3.40.50.1820">
    <property type="entry name" value="alpha/beta hydrolase"/>
    <property type="match status" value="1"/>
</dbReference>
<keyword evidence="2" id="KW-0378">Hydrolase</keyword>
<evidence type="ECO:0000313" key="2">
    <source>
        <dbReference type="EMBL" id="MBE0561492.1"/>
    </source>
</evidence>
<feature type="domain" description="HTH luxR-type" evidence="1">
    <location>
        <begin position="198"/>
        <end position="255"/>
    </location>
</feature>
<dbReference type="InterPro" id="IPR036388">
    <property type="entry name" value="WH-like_DNA-bd_sf"/>
</dbReference>
<dbReference type="Proteomes" id="UP000642265">
    <property type="component" value="Unassembled WGS sequence"/>
</dbReference>
<dbReference type="InterPro" id="IPR016032">
    <property type="entry name" value="Sig_transdc_resp-reg_C-effctor"/>
</dbReference>
<dbReference type="AlphaFoldDB" id="A0A8I0T8X2"/>
<reference evidence="2" key="2">
    <citation type="submission" date="2020-10" db="EMBL/GenBank/DDBJ databases">
        <title>Enrichment of novel Verrucomicrobia, Bacteroidetes and Krumholzibacteria in an oxygen-limited, methane- and iron-fed bioreactor inoculated with Bothnian Sea sediments.</title>
        <authorList>
            <person name="Martins P.D."/>
            <person name="de Jong A."/>
            <person name="Lenstra W.K."/>
            <person name="van Helmond N.A.G.M."/>
            <person name="Slomp C.P."/>
            <person name="Jetten M.S.M."/>
            <person name="Welte C.U."/>
            <person name="Rasigraf O."/>
        </authorList>
    </citation>
    <scope>NUCLEOTIDE SEQUENCE</scope>
    <source>
        <strain evidence="2">MAG47</strain>
    </source>
</reference>
<dbReference type="GO" id="GO:0006355">
    <property type="term" value="P:regulation of DNA-templated transcription"/>
    <property type="evidence" value="ECO:0007669"/>
    <property type="project" value="InterPro"/>
</dbReference>
<dbReference type="InterPro" id="IPR000792">
    <property type="entry name" value="Tscrpt_reg_LuxR_C"/>
</dbReference>
<dbReference type="EMBL" id="JACZKO010000034">
    <property type="protein sequence ID" value="MBE0561492.1"/>
    <property type="molecule type" value="Genomic_DNA"/>
</dbReference>
<evidence type="ECO:0000259" key="1">
    <source>
        <dbReference type="SMART" id="SM00421"/>
    </source>
</evidence>
<reference evidence="2" key="1">
    <citation type="submission" date="2020-09" db="EMBL/GenBank/DDBJ databases">
        <authorList>
            <person name="Dalcin Martins P."/>
        </authorList>
    </citation>
    <scope>NUCLEOTIDE SEQUENCE</scope>
    <source>
        <strain evidence="2">MAG47</strain>
    </source>
</reference>
<dbReference type="SUPFAM" id="SSF46894">
    <property type="entry name" value="C-terminal effector domain of the bipartite response regulators"/>
    <property type="match status" value="1"/>
</dbReference>
<dbReference type="GO" id="GO:0047372">
    <property type="term" value="F:monoacylglycerol lipase activity"/>
    <property type="evidence" value="ECO:0007669"/>
    <property type="project" value="TreeGrafter"/>
</dbReference>
<gene>
    <name evidence="2" type="ORF">IH622_11880</name>
</gene>